<feature type="transmembrane region" description="Helical" evidence="25">
    <location>
        <begin position="50"/>
        <end position="70"/>
    </location>
</feature>
<gene>
    <name evidence="27" type="ORF">HCUR_00311</name>
</gene>
<evidence type="ECO:0000256" key="7">
    <source>
        <dbReference type="ARBA" id="ARBA00023228"/>
    </source>
</evidence>
<dbReference type="Pfam" id="PF07690">
    <property type="entry name" value="MFS_1"/>
    <property type="match status" value="1"/>
</dbReference>
<evidence type="ECO:0000256" key="24">
    <source>
        <dbReference type="ARBA" id="ARBA00046376"/>
    </source>
</evidence>
<evidence type="ECO:0000256" key="13">
    <source>
        <dbReference type="ARBA" id="ARBA00044893"/>
    </source>
</evidence>
<feature type="transmembrane region" description="Helical" evidence="25">
    <location>
        <begin position="232"/>
        <end position="249"/>
    </location>
</feature>
<accession>A0A2S5RDR9</accession>
<dbReference type="PANTHER" id="PTHR23512:SF3">
    <property type="entry name" value="MAJOR FACILITATOR SUPERFAMILY DOMAIN-CONTAINING PROTEIN 1"/>
    <property type="match status" value="1"/>
</dbReference>
<keyword evidence="3" id="KW-0813">Transport</keyword>
<feature type="transmembrane region" description="Helical" evidence="25">
    <location>
        <begin position="402"/>
        <end position="423"/>
    </location>
</feature>
<evidence type="ECO:0000256" key="17">
    <source>
        <dbReference type="ARBA" id="ARBA00044903"/>
    </source>
</evidence>
<evidence type="ECO:0000256" key="23">
    <source>
        <dbReference type="ARBA" id="ARBA00045709"/>
    </source>
</evidence>
<evidence type="ECO:0000256" key="11">
    <source>
        <dbReference type="ARBA" id="ARBA00044884"/>
    </source>
</evidence>
<comment type="catalytic activity">
    <reaction evidence="10">
        <text>L-alpha-aminoacyl-L-arginine(out) = L-alpha-aminoacyl-L-arginine(in)</text>
        <dbReference type="Rhea" id="RHEA:79367"/>
        <dbReference type="ChEBI" id="CHEBI:229968"/>
    </reaction>
</comment>
<evidence type="ECO:0000256" key="2">
    <source>
        <dbReference type="ARBA" id="ARBA00008335"/>
    </source>
</evidence>
<evidence type="ECO:0000256" key="1">
    <source>
        <dbReference type="ARBA" id="ARBA00004155"/>
    </source>
</evidence>
<comment type="catalytic activity">
    <reaction evidence="15">
        <text>L-arginyl-L-alpha-amino acid(out) = L-arginyl-L-alpha-amino acid(in)</text>
        <dbReference type="Rhea" id="RHEA:79371"/>
        <dbReference type="ChEBI" id="CHEBI:84315"/>
    </reaction>
</comment>
<feature type="transmembrane region" description="Helical" evidence="25">
    <location>
        <begin position="179"/>
        <end position="198"/>
    </location>
</feature>
<comment type="caution">
    <text evidence="27">The sequence shown here is derived from an EMBL/GenBank/DDBJ whole genome shotgun (WGS) entry which is preliminary data.</text>
</comment>
<comment type="catalytic activity">
    <reaction evidence="17">
        <text>L-arginyl-glycine(out) = L-arginyl-glycine(in)</text>
        <dbReference type="Rhea" id="RHEA:79391"/>
        <dbReference type="ChEBI" id="CHEBI:229955"/>
    </reaction>
</comment>
<feature type="transmembrane region" description="Helical" evidence="25">
    <location>
        <begin position="136"/>
        <end position="159"/>
    </location>
</feature>
<evidence type="ECO:0000256" key="4">
    <source>
        <dbReference type="ARBA" id="ARBA00022692"/>
    </source>
</evidence>
<dbReference type="GO" id="GO:0022857">
    <property type="term" value="F:transmembrane transporter activity"/>
    <property type="evidence" value="ECO:0007669"/>
    <property type="project" value="InterPro"/>
</dbReference>
<dbReference type="GO" id="GO:0005765">
    <property type="term" value="C:lysosomal membrane"/>
    <property type="evidence" value="ECO:0007669"/>
    <property type="project" value="UniProtKB-SubCell"/>
</dbReference>
<evidence type="ECO:0000256" key="6">
    <source>
        <dbReference type="ARBA" id="ARBA00023136"/>
    </source>
</evidence>
<comment type="catalytic activity">
    <reaction evidence="18">
        <text>L-histidyl-L-alpha-amino acid(out) = L-histidyl-L-alpha-amino acid(in)</text>
        <dbReference type="Rhea" id="RHEA:79379"/>
        <dbReference type="ChEBI" id="CHEBI:229964"/>
    </reaction>
</comment>
<dbReference type="SUPFAM" id="SSF103473">
    <property type="entry name" value="MFS general substrate transporter"/>
    <property type="match status" value="1"/>
</dbReference>
<evidence type="ECO:0000259" key="26">
    <source>
        <dbReference type="PROSITE" id="PS50850"/>
    </source>
</evidence>
<comment type="catalytic activity">
    <reaction evidence="9">
        <text>L-histidyl-glycine(out) = L-histidyl-glycine(in)</text>
        <dbReference type="Rhea" id="RHEA:79395"/>
        <dbReference type="ChEBI" id="CHEBI:229957"/>
    </reaction>
</comment>
<evidence type="ECO:0000256" key="12">
    <source>
        <dbReference type="ARBA" id="ARBA00044891"/>
    </source>
</evidence>
<dbReference type="Proteomes" id="UP000239425">
    <property type="component" value="Unassembled WGS sequence"/>
</dbReference>
<dbReference type="Gene3D" id="1.20.1250.20">
    <property type="entry name" value="MFS general substrate transporter like domains"/>
    <property type="match status" value="2"/>
</dbReference>
<reference evidence="27 28" key="1">
    <citation type="submission" date="2017-11" db="EMBL/GenBank/DDBJ databases">
        <title>Comparative genomic analysis of Holospora spp., intranuclear symbionts of paramecia.</title>
        <authorList>
            <person name="Garushyants S.K."/>
            <person name="Beliavskaya A."/>
            <person name="Malko D.B."/>
            <person name="Logacheva M.D."/>
            <person name="Rautian M.S."/>
            <person name="Gelfand M.S."/>
        </authorList>
    </citation>
    <scope>NUCLEOTIDE SEQUENCE [LARGE SCALE GENOMIC DNA]</scope>
    <source>
        <strain evidence="28">02AZ16</strain>
    </source>
</reference>
<dbReference type="InterPro" id="IPR052187">
    <property type="entry name" value="MFSD1"/>
</dbReference>
<keyword evidence="4 25" id="KW-0812">Transmembrane</keyword>
<feature type="transmembrane region" description="Helical" evidence="25">
    <location>
        <begin position="323"/>
        <end position="345"/>
    </location>
</feature>
<evidence type="ECO:0000313" key="28">
    <source>
        <dbReference type="Proteomes" id="UP000239425"/>
    </source>
</evidence>
<evidence type="ECO:0000256" key="22">
    <source>
        <dbReference type="ARBA" id="ARBA00045018"/>
    </source>
</evidence>
<protein>
    <recommendedName>
        <fullName evidence="21">Lysosomal dipeptide transporter MFSD1</fullName>
    </recommendedName>
    <alternativeName>
        <fullName evidence="22">Major facilitator superfamily domain-containing protein 1</fullName>
    </alternativeName>
</protein>
<evidence type="ECO:0000256" key="5">
    <source>
        <dbReference type="ARBA" id="ARBA00022989"/>
    </source>
</evidence>
<name>A0A2S5RDR9_9PROT</name>
<evidence type="ECO:0000256" key="21">
    <source>
        <dbReference type="ARBA" id="ARBA00044985"/>
    </source>
</evidence>
<evidence type="ECO:0000256" key="20">
    <source>
        <dbReference type="ARBA" id="ARBA00044924"/>
    </source>
</evidence>
<feature type="domain" description="Major facilitator superfamily (MFS) profile" evidence="26">
    <location>
        <begin position="13"/>
        <end position="428"/>
    </location>
</feature>
<dbReference type="AlphaFoldDB" id="A0A2S5RDR9"/>
<comment type="catalytic activity">
    <reaction evidence="16">
        <text>L-lysyl-L-lysine(out) = L-lysyl-L-lysine(in)</text>
        <dbReference type="Rhea" id="RHEA:79403"/>
        <dbReference type="ChEBI" id="CHEBI:229956"/>
    </reaction>
</comment>
<comment type="catalytic activity">
    <reaction evidence="20">
        <text>L-lysyl-glycine(out) = L-lysyl-glycine(in)</text>
        <dbReference type="Rhea" id="RHEA:79407"/>
        <dbReference type="ChEBI" id="CHEBI:191202"/>
    </reaction>
</comment>
<keyword evidence="5 25" id="KW-1133">Transmembrane helix</keyword>
<feature type="transmembrane region" description="Helical" evidence="25">
    <location>
        <begin position="104"/>
        <end position="124"/>
    </location>
</feature>
<evidence type="ECO:0000313" key="27">
    <source>
        <dbReference type="EMBL" id="PPE05352.1"/>
    </source>
</evidence>
<dbReference type="InterPro" id="IPR036259">
    <property type="entry name" value="MFS_trans_sf"/>
</dbReference>
<dbReference type="PANTHER" id="PTHR23512">
    <property type="entry name" value="MAJOR FACILITATOR SUPERFAMILY DOMAIN-CONTAINING PROTEIN 1"/>
    <property type="match status" value="1"/>
</dbReference>
<feature type="transmembrane region" description="Helical" evidence="25">
    <location>
        <begin position="299"/>
        <end position="317"/>
    </location>
</feature>
<organism evidence="27 28">
    <name type="scientific">Holospora curviuscula</name>
    <dbReference type="NCBI Taxonomy" id="1082868"/>
    <lineage>
        <taxon>Bacteria</taxon>
        <taxon>Pseudomonadati</taxon>
        <taxon>Pseudomonadota</taxon>
        <taxon>Alphaproteobacteria</taxon>
        <taxon>Holosporales</taxon>
        <taxon>Holosporaceae</taxon>
        <taxon>Holospora</taxon>
    </lineage>
</organism>
<feature type="transmembrane region" description="Helical" evidence="25">
    <location>
        <begin position="269"/>
        <end position="287"/>
    </location>
</feature>
<evidence type="ECO:0000256" key="19">
    <source>
        <dbReference type="ARBA" id="ARBA00044919"/>
    </source>
</evidence>
<evidence type="ECO:0000256" key="8">
    <source>
        <dbReference type="ARBA" id="ARBA00044876"/>
    </source>
</evidence>
<comment type="catalytic activity">
    <reaction evidence="13">
        <text>L-alpha-aminoacyl-L-lysine(out) = L-alpha-aminoacyl-L-lysine(in)</text>
        <dbReference type="Rhea" id="RHEA:79383"/>
        <dbReference type="ChEBI" id="CHEBI:229966"/>
    </reaction>
</comment>
<evidence type="ECO:0000256" key="9">
    <source>
        <dbReference type="ARBA" id="ARBA00044878"/>
    </source>
</evidence>
<comment type="subunit">
    <text evidence="24">Homodimer. Interacts with lysosomal protein GLMP (via lumenal domain); the interaction starts while both proteins are still in the endoplasmic reticulum and is required for stabilization of MFSD1 in lysosomes but has no direct effect on its targeting to lysosomes or transporter activity.</text>
</comment>
<feature type="transmembrane region" description="Helical" evidence="25">
    <location>
        <begin position="82"/>
        <end position="98"/>
    </location>
</feature>
<evidence type="ECO:0000256" key="10">
    <source>
        <dbReference type="ARBA" id="ARBA00044881"/>
    </source>
</evidence>
<evidence type="ECO:0000256" key="25">
    <source>
        <dbReference type="SAM" id="Phobius"/>
    </source>
</evidence>
<keyword evidence="28" id="KW-1185">Reference proteome</keyword>
<sequence length="441" mass="49319">MQKNQYHKFHFYAIWVWLLTSLFYGFQFFLRSSPNALAPQLMEQFRIDAQTLGIFSSVYYWTYASLQIPLGMLLDIFGPKRILRIGMLVCVGGAFLFGCSESFAMAVLARCLIGAGAAVSFIGSIRMNTLWFHSSYLAFVIGLLSAIGKIGGACANFGLPFLVNWLQNNTPNESQVWKQIILFLSIIGMLLAGLVWIVGKNGPKDVFVPAISELNWKKIREEFLCIAKKRSIWILGLYGYSLYLTLSVFSDTFSIRFIELWLQVPTQQAGKLAALVAIGSSCGAPLISFFSDIFKKRVFFLKLSVTCVLILSGLIFFGPQVSFWTAGFCLFFFGFFSGGQILVFVTGAESGPSRLSGLSVGTINAILMLSGALHNPLMGYCIQWSWDGRYQGHHPLYTLDNYQTGCIAIYVFFVIAFILSFCLKESHPERVKDKNNKKSTK</sequence>
<comment type="catalytic activity">
    <reaction evidence="12">
        <text>L-lysyl-L-alpha-amino acid(out) = L-lysyl-L-alpha-amino acid(in)</text>
        <dbReference type="Rhea" id="RHEA:79387"/>
        <dbReference type="ChEBI" id="CHEBI:229965"/>
    </reaction>
</comment>
<dbReference type="CDD" id="cd06174">
    <property type="entry name" value="MFS"/>
    <property type="match status" value="1"/>
</dbReference>
<feature type="transmembrane region" description="Helical" evidence="25">
    <location>
        <begin position="357"/>
        <end position="382"/>
    </location>
</feature>
<dbReference type="InterPro" id="IPR020846">
    <property type="entry name" value="MFS_dom"/>
</dbReference>
<dbReference type="InterPro" id="IPR011701">
    <property type="entry name" value="MFS"/>
</dbReference>
<comment type="catalytic activity">
    <reaction evidence="19">
        <text>L-alanyl-L-lysine(out) = L-alanyl-L-lysine(in)</text>
        <dbReference type="Rhea" id="RHEA:79415"/>
        <dbReference type="ChEBI" id="CHEBI:192470"/>
    </reaction>
</comment>
<evidence type="ECO:0000256" key="15">
    <source>
        <dbReference type="ARBA" id="ARBA00044899"/>
    </source>
</evidence>
<evidence type="ECO:0000256" key="16">
    <source>
        <dbReference type="ARBA" id="ARBA00044900"/>
    </source>
</evidence>
<keyword evidence="6 25" id="KW-0472">Membrane</keyword>
<feature type="transmembrane region" description="Helical" evidence="25">
    <location>
        <begin position="12"/>
        <end position="30"/>
    </location>
</feature>
<evidence type="ECO:0000256" key="14">
    <source>
        <dbReference type="ARBA" id="ARBA00044898"/>
    </source>
</evidence>
<comment type="catalytic activity">
    <reaction evidence="8">
        <text>L-lysyl-L-alanine(out) = L-lysyl-L-alanine(in)</text>
        <dbReference type="Rhea" id="RHEA:79399"/>
        <dbReference type="ChEBI" id="CHEBI:229954"/>
    </reaction>
</comment>
<proteinExistence type="inferred from homology"/>
<comment type="subcellular location">
    <subcellularLocation>
        <location evidence="1">Lysosome membrane</location>
        <topology evidence="1">Multi-pass membrane protein</topology>
    </subcellularLocation>
</comment>
<dbReference type="PROSITE" id="PS50850">
    <property type="entry name" value="MFS"/>
    <property type="match status" value="1"/>
</dbReference>
<comment type="catalytic activity">
    <reaction evidence="14">
        <text>L-aspartyl-L-lysine(out) = L-aspartyl-L-lysine(in)</text>
        <dbReference type="Rhea" id="RHEA:79411"/>
        <dbReference type="ChEBI" id="CHEBI:229953"/>
    </reaction>
</comment>
<dbReference type="EMBL" id="PHHC01000065">
    <property type="protein sequence ID" value="PPE05352.1"/>
    <property type="molecule type" value="Genomic_DNA"/>
</dbReference>
<evidence type="ECO:0000256" key="18">
    <source>
        <dbReference type="ARBA" id="ARBA00044912"/>
    </source>
</evidence>
<comment type="catalytic activity">
    <reaction evidence="11">
        <text>L-alpha-aminoacyl-L-histidine(out) = L-alpha-aminoacyl-L-histidine(in)</text>
        <dbReference type="Rhea" id="RHEA:79375"/>
        <dbReference type="ChEBI" id="CHEBI:229967"/>
    </reaction>
</comment>
<keyword evidence="7" id="KW-0458">Lysosome</keyword>
<comment type="similarity">
    <text evidence="2">Belongs to the major facilitator superfamily.</text>
</comment>
<evidence type="ECO:0000256" key="3">
    <source>
        <dbReference type="ARBA" id="ARBA00022448"/>
    </source>
</evidence>
<comment type="function">
    <text evidence="23">Lysosomal dipeptide uniporter that selectively exports lysine, arginine or histidine-containing dipeptides with a net positive charge from the lysosome lumen into the cytosol. Could play a role in a specific type of protein O-glycosylation indirectly regulating macrophages migration and tissue invasion. Also essential for liver homeostasis.</text>
</comment>
<dbReference type="OrthoDB" id="272777at2"/>
<dbReference type="RefSeq" id="WP_104206443.1">
    <property type="nucleotide sequence ID" value="NZ_PHHC01000065.1"/>
</dbReference>